<keyword evidence="5" id="KW-1133">Transmembrane helix</keyword>
<evidence type="ECO:0000313" key="9">
    <source>
        <dbReference type="EMBL" id="CEK51840.1"/>
    </source>
</evidence>
<dbReference type="InterPro" id="IPR009729">
    <property type="entry name" value="Gal-3-0_sulfotransfrase"/>
</dbReference>
<dbReference type="GO" id="GO:0001733">
    <property type="term" value="F:galactosylceramide sulfotransferase activity"/>
    <property type="evidence" value="ECO:0007669"/>
    <property type="project" value="InterPro"/>
</dbReference>
<evidence type="ECO:0000256" key="2">
    <source>
        <dbReference type="ARBA" id="ARBA00022679"/>
    </source>
</evidence>
<dbReference type="EMBL" id="HACG01004975">
    <property type="protein sequence ID" value="CEK51840.1"/>
    <property type="molecule type" value="Transcribed_RNA"/>
</dbReference>
<sequence length="67" mass="8049">MFWAFKDIVFMNSNVAKYSFKDAQVSNDILDLHRNWSSADYKLYHYFNNTLWKRISCQGSDFNLEVD</sequence>
<keyword evidence="4" id="KW-0735">Signal-anchor</keyword>
<dbReference type="PANTHER" id="PTHR14647:SF87">
    <property type="entry name" value="PUTATIVE-RELATED"/>
    <property type="match status" value="1"/>
</dbReference>
<comment type="subcellular location">
    <subcellularLocation>
        <location evidence="1">Golgi apparatus membrane</location>
        <topology evidence="1">Single-pass type II membrane protein</topology>
    </subcellularLocation>
</comment>
<dbReference type="GO" id="GO:0009247">
    <property type="term" value="P:glycolipid biosynthetic process"/>
    <property type="evidence" value="ECO:0007669"/>
    <property type="project" value="InterPro"/>
</dbReference>
<protein>
    <submittedName>
        <fullName evidence="9">Uncharacterized protein</fullName>
    </submittedName>
</protein>
<dbReference type="PANTHER" id="PTHR14647">
    <property type="entry name" value="GALACTOSE-3-O-SULFOTRANSFERASE"/>
    <property type="match status" value="1"/>
</dbReference>
<keyword evidence="7" id="KW-0472">Membrane</keyword>
<keyword evidence="6" id="KW-0333">Golgi apparatus</keyword>
<feature type="non-terminal residue" evidence="9">
    <location>
        <position position="67"/>
    </location>
</feature>
<gene>
    <name evidence="9" type="primary">ORF14614</name>
</gene>
<evidence type="ECO:0000256" key="8">
    <source>
        <dbReference type="ARBA" id="ARBA00023180"/>
    </source>
</evidence>
<evidence type="ECO:0000256" key="5">
    <source>
        <dbReference type="ARBA" id="ARBA00022989"/>
    </source>
</evidence>
<evidence type="ECO:0000256" key="4">
    <source>
        <dbReference type="ARBA" id="ARBA00022968"/>
    </source>
</evidence>
<keyword evidence="8" id="KW-0325">Glycoprotein</keyword>
<evidence type="ECO:0000256" key="6">
    <source>
        <dbReference type="ARBA" id="ARBA00023034"/>
    </source>
</evidence>
<accession>A0A0B6Y8R0</accession>
<proteinExistence type="predicted"/>
<evidence type="ECO:0000256" key="3">
    <source>
        <dbReference type="ARBA" id="ARBA00022692"/>
    </source>
</evidence>
<name>A0A0B6Y8R0_9EUPU</name>
<evidence type="ECO:0000256" key="1">
    <source>
        <dbReference type="ARBA" id="ARBA00004323"/>
    </source>
</evidence>
<reference evidence="9" key="1">
    <citation type="submission" date="2014-12" db="EMBL/GenBank/DDBJ databases">
        <title>Insight into the proteome of Arion vulgaris.</title>
        <authorList>
            <person name="Aradska J."/>
            <person name="Bulat T."/>
            <person name="Smidak R."/>
            <person name="Sarate P."/>
            <person name="Gangsoo J."/>
            <person name="Sialana F."/>
            <person name="Bilban M."/>
            <person name="Lubec G."/>
        </authorList>
    </citation>
    <scope>NUCLEOTIDE SEQUENCE</scope>
    <source>
        <tissue evidence="9">Skin</tissue>
    </source>
</reference>
<keyword evidence="2" id="KW-0808">Transferase</keyword>
<dbReference type="GO" id="GO:0000139">
    <property type="term" value="C:Golgi membrane"/>
    <property type="evidence" value="ECO:0007669"/>
    <property type="project" value="UniProtKB-SubCell"/>
</dbReference>
<evidence type="ECO:0000256" key="7">
    <source>
        <dbReference type="ARBA" id="ARBA00023136"/>
    </source>
</evidence>
<keyword evidence="3" id="KW-0812">Transmembrane</keyword>
<organism evidence="9">
    <name type="scientific">Arion vulgaris</name>
    <dbReference type="NCBI Taxonomy" id="1028688"/>
    <lineage>
        <taxon>Eukaryota</taxon>
        <taxon>Metazoa</taxon>
        <taxon>Spiralia</taxon>
        <taxon>Lophotrochozoa</taxon>
        <taxon>Mollusca</taxon>
        <taxon>Gastropoda</taxon>
        <taxon>Heterobranchia</taxon>
        <taxon>Euthyneura</taxon>
        <taxon>Panpulmonata</taxon>
        <taxon>Eupulmonata</taxon>
        <taxon>Stylommatophora</taxon>
        <taxon>Helicina</taxon>
        <taxon>Arionoidea</taxon>
        <taxon>Arionidae</taxon>
        <taxon>Arion</taxon>
    </lineage>
</organism>
<dbReference type="AlphaFoldDB" id="A0A0B6Y8R0"/>